<dbReference type="GO" id="GO:0015031">
    <property type="term" value="P:protein transport"/>
    <property type="evidence" value="ECO:0007669"/>
    <property type="project" value="InterPro"/>
</dbReference>
<feature type="compositionally biased region" description="Polar residues" evidence="2">
    <location>
        <begin position="983"/>
        <end position="993"/>
    </location>
</feature>
<feature type="compositionally biased region" description="Low complexity" evidence="2">
    <location>
        <begin position="1067"/>
        <end position="1078"/>
    </location>
</feature>
<accession>A0A8T1QWJ6</accession>
<keyword evidence="1" id="KW-0175">Coiled coil</keyword>
<feature type="compositionally biased region" description="Polar residues" evidence="2">
    <location>
        <begin position="917"/>
        <end position="929"/>
    </location>
</feature>
<feature type="coiled-coil region" evidence="1">
    <location>
        <begin position="21"/>
        <end position="48"/>
    </location>
</feature>
<feature type="compositionally biased region" description="Basic and acidic residues" evidence="2">
    <location>
        <begin position="763"/>
        <end position="816"/>
    </location>
</feature>
<feature type="compositionally biased region" description="Polar residues" evidence="2">
    <location>
        <begin position="642"/>
        <end position="655"/>
    </location>
</feature>
<protein>
    <recommendedName>
        <fullName evidence="5">IST1-like protein</fullName>
    </recommendedName>
</protein>
<keyword evidence="4" id="KW-1185">Reference proteome</keyword>
<sequence length="1130" mass="125100">MSMLHRSFKPAKCKTALKLAVSRIKLLKNKREAQLKQLKREVAQLLESGQDRTARIRVEHVVREEKTTAAYELIEIYCELIVARLSIIESQKNCPIDLKEAISSVIFAAPRCADIPELMDIRKQFTAKYGKDFVSSAIELRPDCGVGRMLVEKLSAKAPDGQTKMKILSTIAEEHNVKWDPNSLEEQDTRPPEDILNGPNTFEKASKIYVEPHVQVPSIHDGKGPPSVPILPKHDVPGNFFEHNARSSSRLRNSDSDIGAEGGATFGTFQADMGSSGNETEETESRHSYSGSGDAPSMGRQNWNMEFKDATAAAQAAAESAERASMAARAAAELSSRAKVIKQYSMKSHKSSTDVLSGEGSQKYSASESQGEHLAKRPVSNAFPGRISSIHDEQIDHAERDILAGATESFYRDEHKDNATYTWSASSKSTTASIYKNPLANISQETDRYPQKTLSELKNRESLGGVSLKKQSSNNEIKILGELNDDTESENSNNEIEFFGELNDGTESEKVNYIGDLGTRRQSSRASSDSYSHTFINDHNDNLNLNHTKLGSDVGQRPFVIDEGNSHSDNEKTTSYDKGSVVFDEYGSDDGDDYKFDVQNEFKGQESSLYFSSPGRKSAVNLLQNTDTWRHGKNMEEPFEKSISQSHSFSGQHSTHVFPESYTVPTEPRDSLDATYDNSDDQSSDDNENLEKSKFVANTEPGIYPSKQDDYERNSELNKSASHGLIGSSSAEMEHVAYKREPLLPPSSVDSDPMEVRLEKNQGKEFHAVSDRKFGNSDLPSSKHEITGLHSRIEDKEHMPQLPDTWKDNELLKESSLESGNELRFGKLTGGLRNKGLRRPPYSRDQSGHASLFKQASGDSSSKIEQFSSSVMVRTTINPDAHNQEPHNQKVTSKQSKEPSSKDLVFSSDSDNDDSEQLSPQNISINQEPYNRKLGTELNKNSSSNIPIPYFDVDTSDSEEDLPKQASTRNVRPITVFSRRTKAPSSSTRSSYLKATDGSEASLTPDYGARRKSSSRSSHATEVPAKPMSQTKSLDHLGSSERHVTAEQSTSKPMPASKRSLNEESLKSSTRKYSSSSLPKTQTSGSSKISESASPSMETPPTEKASHVHPKLPDYDTLAAKFQSLRRSSE</sequence>
<dbReference type="FunFam" id="1.20.1260.60:FF:000003">
    <property type="entry name" value="IST1-like protein isoform A"/>
    <property type="match status" value="1"/>
</dbReference>
<gene>
    <name evidence="3" type="ORF">CIPAW_04G152400</name>
</gene>
<feature type="compositionally biased region" description="Polar residues" evidence="2">
    <location>
        <begin position="857"/>
        <end position="878"/>
    </location>
</feature>
<proteinExistence type="predicted"/>
<feature type="compositionally biased region" description="Basic and acidic residues" evidence="2">
    <location>
        <begin position="1033"/>
        <end position="1045"/>
    </location>
</feature>
<name>A0A8T1QWJ6_CARIL</name>
<feature type="compositionally biased region" description="Polar residues" evidence="2">
    <location>
        <begin position="353"/>
        <end position="369"/>
    </location>
</feature>
<dbReference type="InterPro" id="IPR005061">
    <property type="entry name" value="Ist1"/>
</dbReference>
<dbReference type="PANTHER" id="PTHR12161:SF13">
    <property type="entry name" value="REGULATOR OF VPS4 ACTIVITY IN THE MVB PATHWAY PROTEIN"/>
    <property type="match status" value="1"/>
</dbReference>
<reference evidence="3" key="1">
    <citation type="submission" date="2020-12" db="EMBL/GenBank/DDBJ databases">
        <title>WGS assembly of Carya illinoinensis cv. Pawnee.</title>
        <authorList>
            <person name="Platts A."/>
            <person name="Shu S."/>
            <person name="Wright S."/>
            <person name="Barry K."/>
            <person name="Edger P."/>
            <person name="Pires J.C."/>
            <person name="Schmutz J."/>
        </authorList>
    </citation>
    <scope>NUCLEOTIDE SEQUENCE</scope>
    <source>
        <tissue evidence="3">Leaf</tissue>
    </source>
</reference>
<feature type="region of interest" description="Disordered" evidence="2">
    <location>
        <begin position="345"/>
        <end position="376"/>
    </location>
</feature>
<evidence type="ECO:0000313" key="4">
    <source>
        <dbReference type="Proteomes" id="UP000811609"/>
    </source>
</evidence>
<dbReference type="Pfam" id="PF03398">
    <property type="entry name" value="Ist1"/>
    <property type="match status" value="1"/>
</dbReference>
<dbReference type="AlphaFoldDB" id="A0A8T1QWJ6"/>
<dbReference type="EMBL" id="CM031812">
    <property type="protein sequence ID" value="KAG6658312.1"/>
    <property type="molecule type" value="Genomic_DNA"/>
</dbReference>
<feature type="region of interest" description="Disordered" evidence="2">
    <location>
        <begin position="640"/>
        <end position="722"/>
    </location>
</feature>
<evidence type="ECO:0000256" key="1">
    <source>
        <dbReference type="SAM" id="Coils"/>
    </source>
</evidence>
<comment type="caution">
    <text evidence="3">The sequence shown here is derived from an EMBL/GenBank/DDBJ whole genome shotgun (WGS) entry which is preliminary data.</text>
</comment>
<feature type="region of interest" description="Disordered" evidence="2">
    <location>
        <begin position="241"/>
        <end position="301"/>
    </location>
</feature>
<dbReference type="Proteomes" id="UP000811609">
    <property type="component" value="Chromosome 4"/>
</dbReference>
<evidence type="ECO:0000256" key="2">
    <source>
        <dbReference type="SAM" id="MobiDB-lite"/>
    </source>
</evidence>
<evidence type="ECO:0000313" key="3">
    <source>
        <dbReference type="EMBL" id="KAG6658312.1"/>
    </source>
</evidence>
<evidence type="ECO:0008006" key="5">
    <source>
        <dbReference type="Google" id="ProtNLM"/>
    </source>
</evidence>
<organism evidence="3 4">
    <name type="scientific">Carya illinoinensis</name>
    <name type="common">Pecan</name>
    <dbReference type="NCBI Taxonomy" id="32201"/>
    <lineage>
        <taxon>Eukaryota</taxon>
        <taxon>Viridiplantae</taxon>
        <taxon>Streptophyta</taxon>
        <taxon>Embryophyta</taxon>
        <taxon>Tracheophyta</taxon>
        <taxon>Spermatophyta</taxon>
        <taxon>Magnoliopsida</taxon>
        <taxon>eudicotyledons</taxon>
        <taxon>Gunneridae</taxon>
        <taxon>Pentapetalae</taxon>
        <taxon>rosids</taxon>
        <taxon>fabids</taxon>
        <taxon>Fagales</taxon>
        <taxon>Juglandaceae</taxon>
        <taxon>Carya</taxon>
    </lineage>
</organism>
<dbReference type="PANTHER" id="PTHR12161">
    <property type="entry name" value="IST1 FAMILY MEMBER"/>
    <property type="match status" value="1"/>
</dbReference>
<feature type="region of interest" description="Disordered" evidence="2">
    <location>
        <begin position="763"/>
        <end position="1116"/>
    </location>
</feature>
<feature type="compositionally biased region" description="Polar residues" evidence="2">
    <location>
        <begin position="1079"/>
        <end position="1099"/>
    </location>
</feature>
<feature type="compositionally biased region" description="Basic and acidic residues" evidence="2">
    <location>
        <begin position="707"/>
        <end position="716"/>
    </location>
</feature>
<feature type="compositionally biased region" description="Acidic residues" evidence="2">
    <location>
        <begin position="678"/>
        <end position="688"/>
    </location>
</feature>